<dbReference type="EMBL" id="SJSM01000007">
    <property type="protein sequence ID" value="TCC96009.1"/>
    <property type="molecule type" value="Genomic_DNA"/>
</dbReference>
<dbReference type="EMBL" id="SWDX01000001">
    <property type="protein sequence ID" value="TKC65520.1"/>
    <property type="molecule type" value="Genomic_DNA"/>
</dbReference>
<reference evidence="3 5" key="2">
    <citation type="submission" date="2019-04" db="EMBL/GenBank/DDBJ databases">
        <title>Pedobacter sp. RP-1-16 sp. nov., isolated from Arctic soil.</title>
        <authorList>
            <person name="Dahal R.H."/>
            <person name="Kim D.-U."/>
        </authorList>
    </citation>
    <scope>NUCLEOTIDE SEQUENCE [LARGE SCALE GENOMIC DNA]</scope>
    <source>
        <strain evidence="3 5">RP-1-16</strain>
    </source>
</reference>
<keyword evidence="4" id="KW-1185">Reference proteome</keyword>
<evidence type="ECO:0000313" key="5">
    <source>
        <dbReference type="Proteomes" id="UP000309594"/>
    </source>
</evidence>
<name>A0A4U1GQQ3_9SPHI</name>
<dbReference type="Pfam" id="PF14289">
    <property type="entry name" value="DUF4369"/>
    <property type="match status" value="1"/>
</dbReference>
<organism evidence="3 5">
    <name type="scientific">Pedobacter hiemivivus</name>
    <dbReference type="NCBI Taxonomy" id="2530454"/>
    <lineage>
        <taxon>Bacteria</taxon>
        <taxon>Pseudomonadati</taxon>
        <taxon>Bacteroidota</taxon>
        <taxon>Sphingobacteriia</taxon>
        <taxon>Sphingobacteriales</taxon>
        <taxon>Sphingobacteriaceae</taxon>
        <taxon>Pedobacter</taxon>
    </lineage>
</organism>
<dbReference type="InterPro" id="IPR025380">
    <property type="entry name" value="DUF4369"/>
</dbReference>
<accession>A0A4U1GQQ3</accession>
<evidence type="ECO:0000313" key="3">
    <source>
        <dbReference type="EMBL" id="TKC65520.1"/>
    </source>
</evidence>
<protein>
    <submittedName>
        <fullName evidence="3">DUF4369 domain-containing protein</fullName>
    </submittedName>
</protein>
<dbReference type="AlphaFoldDB" id="A0A4U1GQQ3"/>
<accession>A0A4R0N7C8</accession>
<reference evidence="2 4" key="1">
    <citation type="submission" date="2019-02" db="EMBL/GenBank/DDBJ databases">
        <title>Pedobacter sp. RP-3-8 sp. nov., isolated from Arctic soil.</title>
        <authorList>
            <person name="Dahal R.H."/>
        </authorList>
    </citation>
    <scope>NUCLEOTIDE SEQUENCE [LARGE SCALE GENOMIC DNA]</scope>
    <source>
        <strain evidence="2 4">RP-3-8</strain>
    </source>
</reference>
<proteinExistence type="predicted"/>
<evidence type="ECO:0000259" key="1">
    <source>
        <dbReference type="Pfam" id="PF14289"/>
    </source>
</evidence>
<dbReference type="Proteomes" id="UP000309594">
    <property type="component" value="Unassembled WGS sequence"/>
</dbReference>
<comment type="caution">
    <text evidence="3">The sequence shown here is derived from an EMBL/GenBank/DDBJ whole genome shotgun (WGS) entry which is preliminary data.</text>
</comment>
<sequence>MLKRISTGTGLKMENILFFCKDLKKFILQLFLLLYLILAGTNSYSQSMIKGRITGLSKAGIDKIYLYDFGAGKGTSIKDSCVVTDDVFEFHTGVFEPKIYSIGLEARKMMFTLWIDNNDLNISGKAEDMLIKKEKIKLQRLLSDVVSEGSPNQKLHLSFFKSILPLLITYYKQPAGLIISGNGQSPVEVKSLILDKTKEFIFTYKNLPVSAFILFYLGPHEGILTKAECSSQYSMLNKEVQESFYGMLYLKW</sequence>
<feature type="domain" description="DUF4369" evidence="1">
    <location>
        <begin position="49"/>
        <end position="154"/>
    </location>
</feature>
<dbReference type="Proteomes" id="UP000291117">
    <property type="component" value="Unassembled WGS sequence"/>
</dbReference>
<gene>
    <name evidence="2" type="ORF">EZ444_13235</name>
    <name evidence="3" type="ORF">FBD94_02935</name>
</gene>
<evidence type="ECO:0000313" key="2">
    <source>
        <dbReference type="EMBL" id="TCC96009.1"/>
    </source>
</evidence>
<evidence type="ECO:0000313" key="4">
    <source>
        <dbReference type="Proteomes" id="UP000291117"/>
    </source>
</evidence>